<dbReference type="SUPFAM" id="SSF48403">
    <property type="entry name" value="Ankyrin repeat"/>
    <property type="match status" value="1"/>
</dbReference>
<evidence type="ECO:0000256" key="3">
    <source>
        <dbReference type="PROSITE-ProRule" id="PRU00023"/>
    </source>
</evidence>
<dbReference type="GO" id="GO:0004842">
    <property type="term" value="F:ubiquitin-protein transferase activity"/>
    <property type="evidence" value="ECO:0007669"/>
    <property type="project" value="TreeGrafter"/>
</dbReference>
<gene>
    <name evidence="4" type="ORF">FRX48_03892</name>
</gene>
<dbReference type="PANTHER" id="PTHR24171:SF8">
    <property type="entry name" value="BRCA1-ASSOCIATED RING DOMAIN PROTEIN 1"/>
    <property type="match status" value="1"/>
</dbReference>
<dbReference type="InterPro" id="IPR002110">
    <property type="entry name" value="Ankyrin_rpt"/>
</dbReference>
<dbReference type="Gene3D" id="1.25.40.20">
    <property type="entry name" value="Ankyrin repeat-containing domain"/>
    <property type="match status" value="1"/>
</dbReference>
<dbReference type="EMBL" id="VXIT01000005">
    <property type="protein sequence ID" value="KAA6412899.1"/>
    <property type="molecule type" value="Genomic_DNA"/>
</dbReference>
<feature type="repeat" description="ANK" evidence="3">
    <location>
        <begin position="489"/>
        <end position="529"/>
    </location>
</feature>
<evidence type="ECO:0000256" key="1">
    <source>
        <dbReference type="ARBA" id="ARBA00022737"/>
    </source>
</evidence>
<dbReference type="AlphaFoldDB" id="A0A5M8PV32"/>
<feature type="repeat" description="ANK" evidence="3">
    <location>
        <begin position="565"/>
        <end position="597"/>
    </location>
</feature>
<dbReference type="InterPro" id="IPR036770">
    <property type="entry name" value="Ankyrin_rpt-contain_sf"/>
</dbReference>
<dbReference type="Proteomes" id="UP000324767">
    <property type="component" value="Unassembled WGS sequence"/>
</dbReference>
<proteinExistence type="predicted"/>
<dbReference type="SMART" id="SM00248">
    <property type="entry name" value="ANK"/>
    <property type="match status" value="6"/>
</dbReference>
<sequence>MDPLSIAASTASLVGLIGPVANAVRKLEPLLQQLNNDLSDLRLLVGKLDHICRQASIQNCDLASDQEVLSRAINRAKDAILELDMMIEYGLLAPSEGSTINIDRLFWIRKESEIRDKRDRLRDARCGLSLAMGLNGMQSQTTQLHLVQLQASNQVILSRLQMLENIIDSRLPQSQQPALSPTRATNQYENGLQQHMAPSLNLPTEADSSSTQAITFRTVSSRPCGPFCSCACHKTSQFRSPSLFDHLLGSVFINYEALPLVVKPCNSSSCARGKVSRSMISYIFPRWFVNRVVMLQMRPPTPEPVLRILRICSNDSEIFKAVRRQDISRIRKLIVDGKASVRDVNEEGESLITVALTLMISYDSSFFRELKHLGGDIFQLDSRSLSSYLYFWRPLLLDRQSRPSDQLDIFGSEMELDHFQFTPLHAAVLGLDPDGATPEEVICTTPRGLINELDQLGPNALSWACAKGDLRKIEKLLKMGADPNIADSEGRTSLHLLAHVHPLTHSNDSNERCLDELLDHGADVNVRNRRGGTPLHDFALCRNCTASSIEKFYLKGADLNAQDGGGWTPMNWAVRHGNVEVIEKLIQHAADLEIQSNILGITPLTYALVRHQFGTFRYLLKRGCDHTFQTQFGSILLHFSARDGDIDTLRYLEQMDLRGINPDNRDEDDLTALERAERRRDGVYEWVDLVSHEALPDAEPQTWFEAFLALDRKLRTLQAEVR</sequence>
<dbReference type="GO" id="GO:0085020">
    <property type="term" value="P:protein K6-linked ubiquitination"/>
    <property type="evidence" value="ECO:0007669"/>
    <property type="project" value="TreeGrafter"/>
</dbReference>
<dbReference type="Pfam" id="PF12796">
    <property type="entry name" value="Ank_2"/>
    <property type="match status" value="2"/>
</dbReference>
<evidence type="ECO:0000256" key="2">
    <source>
        <dbReference type="ARBA" id="ARBA00023043"/>
    </source>
</evidence>
<protein>
    <submittedName>
        <fullName evidence="4">Uncharacterized protein</fullName>
    </submittedName>
</protein>
<dbReference type="OrthoDB" id="341259at2759"/>
<feature type="repeat" description="ANK" evidence="3">
    <location>
        <begin position="456"/>
        <end position="488"/>
    </location>
</feature>
<name>A0A5M8PV32_9LECA</name>
<keyword evidence="1" id="KW-0677">Repeat</keyword>
<evidence type="ECO:0000313" key="4">
    <source>
        <dbReference type="EMBL" id="KAA6412899.1"/>
    </source>
</evidence>
<dbReference type="PROSITE" id="PS50297">
    <property type="entry name" value="ANK_REP_REGION"/>
    <property type="match status" value="2"/>
</dbReference>
<organism evidence="4 5">
    <name type="scientific">Lasallia pustulata</name>
    <dbReference type="NCBI Taxonomy" id="136370"/>
    <lineage>
        <taxon>Eukaryota</taxon>
        <taxon>Fungi</taxon>
        <taxon>Dikarya</taxon>
        <taxon>Ascomycota</taxon>
        <taxon>Pezizomycotina</taxon>
        <taxon>Lecanoromycetes</taxon>
        <taxon>OSLEUM clade</taxon>
        <taxon>Umbilicariomycetidae</taxon>
        <taxon>Umbilicariales</taxon>
        <taxon>Umbilicariaceae</taxon>
        <taxon>Lasallia</taxon>
    </lineage>
</organism>
<keyword evidence="2 3" id="KW-0040">ANK repeat</keyword>
<dbReference type="PANTHER" id="PTHR24171">
    <property type="entry name" value="ANKYRIN REPEAT DOMAIN-CONTAINING PROTEIN 39-RELATED"/>
    <property type="match status" value="1"/>
</dbReference>
<evidence type="ECO:0000313" key="5">
    <source>
        <dbReference type="Proteomes" id="UP000324767"/>
    </source>
</evidence>
<accession>A0A5M8PV32</accession>
<reference evidence="4 5" key="1">
    <citation type="submission" date="2019-09" db="EMBL/GenBank/DDBJ databases">
        <title>The hologenome of the rock-dwelling lichen Lasallia pustulata.</title>
        <authorList>
            <person name="Greshake Tzovaras B."/>
            <person name="Segers F."/>
            <person name="Bicker A."/>
            <person name="Dal Grande F."/>
            <person name="Otte J."/>
            <person name="Hankeln T."/>
            <person name="Schmitt I."/>
            <person name="Ebersberger I."/>
        </authorList>
    </citation>
    <scope>NUCLEOTIDE SEQUENCE [LARGE SCALE GENOMIC DNA]</scope>
    <source>
        <strain evidence="4">A1-1</strain>
    </source>
</reference>
<comment type="caution">
    <text evidence="4">The sequence shown here is derived from an EMBL/GenBank/DDBJ whole genome shotgun (WGS) entry which is preliminary data.</text>
</comment>
<dbReference type="PROSITE" id="PS50088">
    <property type="entry name" value="ANK_REPEAT"/>
    <property type="match status" value="3"/>
</dbReference>